<comment type="caution">
    <text evidence="3">The sequence shown here is derived from an EMBL/GenBank/DDBJ whole genome shotgun (WGS) entry which is preliminary data.</text>
</comment>
<dbReference type="AlphaFoldDB" id="A0A3A1R4R0"/>
<keyword evidence="2" id="KW-0067">ATP-binding</keyword>
<dbReference type="PANTHER" id="PTHR43384">
    <property type="entry name" value="SEPTUM SITE-DETERMINING PROTEIN MIND HOMOLOG, CHLOROPLASTIC-RELATED"/>
    <property type="match status" value="1"/>
</dbReference>
<dbReference type="InterPro" id="IPR050625">
    <property type="entry name" value="ParA/MinD_ATPase"/>
</dbReference>
<keyword evidence="4" id="KW-1185">Reference proteome</keyword>
<dbReference type="Pfam" id="PF10609">
    <property type="entry name" value="ParA"/>
    <property type="match status" value="1"/>
</dbReference>
<evidence type="ECO:0000313" key="4">
    <source>
        <dbReference type="Proteomes" id="UP000265801"/>
    </source>
</evidence>
<dbReference type="GO" id="GO:0005829">
    <property type="term" value="C:cytosol"/>
    <property type="evidence" value="ECO:0007669"/>
    <property type="project" value="TreeGrafter"/>
</dbReference>
<proteinExistence type="predicted"/>
<name>A0A3A1R4R0_9BACI</name>
<dbReference type="PIRSF" id="PIRSF003092">
    <property type="entry name" value="MinD"/>
    <property type="match status" value="1"/>
</dbReference>
<dbReference type="Proteomes" id="UP000265801">
    <property type="component" value="Unassembled WGS sequence"/>
</dbReference>
<organism evidence="3 4">
    <name type="scientific">Bacillus salacetis</name>
    <dbReference type="NCBI Taxonomy" id="2315464"/>
    <lineage>
        <taxon>Bacteria</taxon>
        <taxon>Bacillati</taxon>
        <taxon>Bacillota</taxon>
        <taxon>Bacilli</taxon>
        <taxon>Bacillales</taxon>
        <taxon>Bacillaceae</taxon>
        <taxon>Bacillus</taxon>
    </lineage>
</organism>
<dbReference type="CDD" id="cd02038">
    <property type="entry name" value="FlhG-like"/>
    <property type="match status" value="1"/>
</dbReference>
<dbReference type="PANTHER" id="PTHR43384:SF4">
    <property type="entry name" value="CELLULOSE BIOSYNTHESIS PROTEIN BCSQ-RELATED"/>
    <property type="match status" value="1"/>
</dbReference>
<evidence type="ECO:0000256" key="1">
    <source>
        <dbReference type="ARBA" id="ARBA00022741"/>
    </source>
</evidence>
<dbReference type="GO" id="GO:0009898">
    <property type="term" value="C:cytoplasmic side of plasma membrane"/>
    <property type="evidence" value="ECO:0007669"/>
    <property type="project" value="TreeGrafter"/>
</dbReference>
<sequence>MTDQAQGLRKKILEVQSRNAKTIAVVSGKGGVGKSNFAVNFSLALQQKGKKVLLFDMDIGMGNIHIILGRQPDRTIADFMNHRDTGIDDIIFRDGEGTSYISAGNGLQNIVEWADTDIERFLNALSELVHSFDYIVFDMGAGAARHTLEILMSVDDIFVVTTPEPTAVTDAYSMMKYIYMRDECKEFYLICNRAENEREGLETLSRLKQAMGKFLNKEVYLFGVLPEDSSVRKAVTLQVPLLLSFPDSAIASSLQRLLKQYLSGITTFTPAEKKGFVSNLKKILFRRNGR</sequence>
<accession>A0A3A1R4R0</accession>
<dbReference type="GO" id="GO:0016887">
    <property type="term" value="F:ATP hydrolysis activity"/>
    <property type="evidence" value="ECO:0007669"/>
    <property type="project" value="TreeGrafter"/>
</dbReference>
<reference evidence="3 4" key="1">
    <citation type="submission" date="2018-09" db="EMBL/GenBank/DDBJ databases">
        <title>Bacillus saliacetes sp. nov., isolated from Thai shrimp paste (Ka-pi).</title>
        <authorList>
            <person name="Daroonpunt R."/>
            <person name="Tanasupawat S."/>
            <person name="Yiamsombut S."/>
        </authorList>
    </citation>
    <scope>NUCLEOTIDE SEQUENCE [LARGE SCALE GENOMIC DNA]</scope>
    <source>
        <strain evidence="3 4">SKP7-4</strain>
    </source>
</reference>
<dbReference type="EMBL" id="QXIR01000005">
    <property type="protein sequence ID" value="RIW36425.1"/>
    <property type="molecule type" value="Genomic_DNA"/>
</dbReference>
<dbReference type="OrthoDB" id="9816297at2"/>
<evidence type="ECO:0000256" key="2">
    <source>
        <dbReference type="ARBA" id="ARBA00022840"/>
    </source>
</evidence>
<dbReference type="InterPro" id="IPR033875">
    <property type="entry name" value="FlhG"/>
</dbReference>
<dbReference type="InterPro" id="IPR033756">
    <property type="entry name" value="YlxH/NBP35"/>
</dbReference>
<dbReference type="GO" id="GO:0051782">
    <property type="term" value="P:negative regulation of cell division"/>
    <property type="evidence" value="ECO:0007669"/>
    <property type="project" value="TreeGrafter"/>
</dbReference>
<dbReference type="Gene3D" id="3.40.50.300">
    <property type="entry name" value="P-loop containing nucleotide triphosphate hydrolases"/>
    <property type="match status" value="1"/>
</dbReference>
<dbReference type="SUPFAM" id="SSF52540">
    <property type="entry name" value="P-loop containing nucleoside triphosphate hydrolases"/>
    <property type="match status" value="1"/>
</dbReference>
<dbReference type="RefSeq" id="WP_119545976.1">
    <property type="nucleotide sequence ID" value="NZ_QXIR01000005.1"/>
</dbReference>
<dbReference type="InterPro" id="IPR025501">
    <property type="entry name" value="MinD_FleN"/>
</dbReference>
<dbReference type="GO" id="GO:0005524">
    <property type="term" value="F:ATP binding"/>
    <property type="evidence" value="ECO:0007669"/>
    <property type="project" value="UniProtKB-KW"/>
</dbReference>
<evidence type="ECO:0000313" key="3">
    <source>
        <dbReference type="EMBL" id="RIW36425.1"/>
    </source>
</evidence>
<protein>
    <submittedName>
        <fullName evidence="3">MinD/ParA family protein</fullName>
    </submittedName>
</protein>
<gene>
    <name evidence="3" type="ORF">D3H55_05820</name>
</gene>
<keyword evidence="1" id="KW-0547">Nucleotide-binding</keyword>
<dbReference type="InterPro" id="IPR027417">
    <property type="entry name" value="P-loop_NTPase"/>
</dbReference>